<name>A0A1T4QIA1_9SPIR</name>
<dbReference type="AlphaFoldDB" id="A0A1T4QIA1"/>
<proteinExistence type="predicted"/>
<protein>
    <submittedName>
        <fullName evidence="1">Uncharacterized protein</fullName>
    </submittedName>
</protein>
<dbReference type="STRING" id="225004.SAMN02745152_01993"/>
<dbReference type="Proteomes" id="UP000190395">
    <property type="component" value="Unassembled WGS sequence"/>
</dbReference>
<dbReference type="EMBL" id="FUXC01000014">
    <property type="protein sequence ID" value="SKA03367.1"/>
    <property type="molecule type" value="Genomic_DNA"/>
</dbReference>
<evidence type="ECO:0000313" key="1">
    <source>
        <dbReference type="EMBL" id="SKA03367.1"/>
    </source>
</evidence>
<dbReference type="RefSeq" id="WP_159443527.1">
    <property type="nucleotide sequence ID" value="NZ_FUXC01000014.1"/>
</dbReference>
<keyword evidence="2" id="KW-1185">Reference proteome</keyword>
<organism evidence="1 2">
    <name type="scientific">Treponema berlinense</name>
    <dbReference type="NCBI Taxonomy" id="225004"/>
    <lineage>
        <taxon>Bacteria</taxon>
        <taxon>Pseudomonadati</taxon>
        <taxon>Spirochaetota</taxon>
        <taxon>Spirochaetia</taxon>
        <taxon>Spirochaetales</taxon>
        <taxon>Treponemataceae</taxon>
        <taxon>Treponema</taxon>
    </lineage>
</organism>
<evidence type="ECO:0000313" key="2">
    <source>
        <dbReference type="Proteomes" id="UP000190395"/>
    </source>
</evidence>
<sequence>MDELIKLIRDETCRTRYGEIICTITMHDGEPRVITISTSKKHLIKNKEKGKERYE</sequence>
<reference evidence="1 2" key="1">
    <citation type="submission" date="2017-02" db="EMBL/GenBank/DDBJ databases">
        <authorList>
            <person name="Peterson S.W."/>
        </authorList>
    </citation>
    <scope>NUCLEOTIDE SEQUENCE [LARGE SCALE GENOMIC DNA]</scope>
    <source>
        <strain evidence="1 2">ATCC BAA-909</strain>
    </source>
</reference>
<accession>A0A1T4QIA1</accession>
<dbReference type="GeneID" id="303368450"/>
<gene>
    <name evidence="1" type="ORF">SAMN02745152_01993</name>
</gene>